<evidence type="ECO:0000256" key="1">
    <source>
        <dbReference type="SAM" id="MobiDB-lite"/>
    </source>
</evidence>
<name>A0A7Z8NN61_9CELL</name>
<proteinExistence type="predicted"/>
<dbReference type="Proteomes" id="UP000308121">
    <property type="component" value="Unassembled WGS sequence"/>
</dbReference>
<accession>A0A7Z8NN61</accession>
<sequence length="83" mass="8643">MTSYPDPPSAPAAAHPAAPPRTPPRTAARLPPTPLVRPADVGPVAWQLLLRDGHLVRLRGDVALPARVRATPALRAAALAPLV</sequence>
<organism evidence="2 3">
    <name type="scientific">Cellulomonas hominis</name>
    <dbReference type="NCBI Taxonomy" id="156981"/>
    <lineage>
        <taxon>Bacteria</taxon>
        <taxon>Bacillati</taxon>
        <taxon>Actinomycetota</taxon>
        <taxon>Actinomycetes</taxon>
        <taxon>Micrococcales</taxon>
        <taxon>Cellulomonadaceae</taxon>
        <taxon>Cellulomonas</taxon>
    </lineage>
</organism>
<dbReference type="AlphaFoldDB" id="A0A7Z8NN61"/>
<gene>
    <name evidence="2" type="ORF">FA014_19445</name>
</gene>
<dbReference type="EMBL" id="SZYE01000330">
    <property type="protein sequence ID" value="TKR21875.1"/>
    <property type="molecule type" value="Genomic_DNA"/>
</dbReference>
<evidence type="ECO:0000313" key="3">
    <source>
        <dbReference type="Proteomes" id="UP000308121"/>
    </source>
</evidence>
<reference evidence="2 3" key="1">
    <citation type="submission" date="2019-05" db="EMBL/GenBank/DDBJ databases">
        <title>Genome sequence of Cellulomonas hominis strain CS1.</title>
        <authorList>
            <person name="Belmont J."/>
            <person name="Maclea K.S."/>
        </authorList>
    </citation>
    <scope>NUCLEOTIDE SEQUENCE [LARGE SCALE GENOMIC DNA]</scope>
    <source>
        <strain evidence="2 3">CS1</strain>
    </source>
</reference>
<feature type="non-terminal residue" evidence="2">
    <location>
        <position position="83"/>
    </location>
</feature>
<feature type="region of interest" description="Disordered" evidence="1">
    <location>
        <begin position="1"/>
        <end position="36"/>
    </location>
</feature>
<comment type="caution">
    <text evidence="2">The sequence shown here is derived from an EMBL/GenBank/DDBJ whole genome shotgun (WGS) entry which is preliminary data.</text>
</comment>
<feature type="compositionally biased region" description="Pro residues" evidence="1">
    <location>
        <begin position="1"/>
        <end position="10"/>
    </location>
</feature>
<evidence type="ECO:0000313" key="2">
    <source>
        <dbReference type="EMBL" id="TKR21875.1"/>
    </source>
</evidence>
<protein>
    <submittedName>
        <fullName evidence="2">Uncharacterized protein</fullName>
    </submittedName>
</protein>